<evidence type="ECO:0000313" key="1">
    <source>
        <dbReference type="EMBL" id="AXG66519.1"/>
    </source>
</evidence>
<accession>A0A384ZWA5</accession>
<evidence type="ECO:0000313" key="2">
    <source>
        <dbReference type="Proteomes" id="UP000263742"/>
    </source>
</evidence>
<sequence length="97" mass="10941">MAQWQSTPVDKFGIDPLLVTLFDEIETSNTVNVRIDASLAGNPQMVSHKQFGTNAYWRHILIANGLFHPSEMVAGMLIRIPIQRPKQPVRKVSRTTI</sequence>
<proteinExistence type="predicted"/>
<organism evidence="1 2">
    <name type="scientific">Dickeya phage vB_DsoM_JA13</name>
    <dbReference type="NCBI Taxonomy" id="2283030"/>
    <lineage>
        <taxon>Viruses</taxon>
        <taxon>Duplodnaviria</taxon>
        <taxon>Heunggongvirae</taxon>
        <taxon>Uroviricota</taxon>
        <taxon>Caudoviricetes</taxon>
        <taxon>Salmondvirus</taxon>
        <taxon>Salmondvirus JA11</taxon>
    </lineage>
</organism>
<reference evidence="1 2" key="1">
    <citation type="journal article" date="2018" name="Front. Microbiol.">
        <title>Jumbo Bacteriophages Are Represented Within an Increasing Diversity of Environmental Viruses Infecting the Emerging Phytopathogen, Dickeya solani.</title>
        <authorList>
            <person name="Day A.W."/>
            <person name="Ahn J."/>
            <person name="Salmond G.P.C."/>
        </authorList>
    </citation>
    <scope>NUCLEOTIDE SEQUENCE [LARGE SCALE GENOMIC DNA]</scope>
</reference>
<gene>
    <name evidence="1" type="ORF">JA13_116</name>
</gene>
<dbReference type="Proteomes" id="UP000263742">
    <property type="component" value="Segment"/>
</dbReference>
<name>A0A384ZWA5_9CAUD</name>
<protein>
    <submittedName>
        <fullName evidence="1">Uncharacterized protein</fullName>
    </submittedName>
</protein>
<dbReference type="EMBL" id="MH460460">
    <property type="protein sequence ID" value="AXG66519.1"/>
    <property type="molecule type" value="Genomic_DNA"/>
</dbReference>